<keyword evidence="4 7" id="KW-0812">Transmembrane</keyword>
<evidence type="ECO:0000313" key="8">
    <source>
        <dbReference type="EMBL" id="PCJ42229.1"/>
    </source>
</evidence>
<evidence type="ECO:0000313" key="9">
    <source>
        <dbReference type="Proteomes" id="UP000228987"/>
    </source>
</evidence>
<feature type="transmembrane region" description="Helical" evidence="7">
    <location>
        <begin position="179"/>
        <end position="200"/>
    </location>
</feature>
<feature type="transmembrane region" description="Helical" evidence="7">
    <location>
        <begin position="240"/>
        <end position="266"/>
    </location>
</feature>
<dbReference type="EMBL" id="NVWI01000003">
    <property type="protein sequence ID" value="PCJ42229.1"/>
    <property type="molecule type" value="Genomic_DNA"/>
</dbReference>
<dbReference type="InterPro" id="IPR023679">
    <property type="entry name" value="UPF0761_bac"/>
</dbReference>
<keyword evidence="2 7" id="KW-1003">Cell membrane</keyword>
<dbReference type="GO" id="GO:0005886">
    <property type="term" value="C:plasma membrane"/>
    <property type="evidence" value="ECO:0007669"/>
    <property type="project" value="UniProtKB-SubCell"/>
</dbReference>
<evidence type="ECO:0000256" key="2">
    <source>
        <dbReference type="ARBA" id="ARBA00022475"/>
    </source>
</evidence>
<dbReference type="Proteomes" id="UP000228987">
    <property type="component" value="Unassembled WGS sequence"/>
</dbReference>
<evidence type="ECO:0000256" key="4">
    <source>
        <dbReference type="ARBA" id="ARBA00022692"/>
    </source>
</evidence>
<evidence type="ECO:0000256" key="3">
    <source>
        <dbReference type="ARBA" id="ARBA00022519"/>
    </source>
</evidence>
<evidence type="ECO:0000256" key="7">
    <source>
        <dbReference type="HAMAP-Rule" id="MF_00672"/>
    </source>
</evidence>
<comment type="subcellular location">
    <subcellularLocation>
        <location evidence="1 7">Cell membrane</location>
        <topology evidence="1 7">Multi-pass membrane protein</topology>
    </subcellularLocation>
</comment>
<organism evidence="8 9">
    <name type="scientific">SAR86 cluster bacterium</name>
    <dbReference type="NCBI Taxonomy" id="2030880"/>
    <lineage>
        <taxon>Bacteria</taxon>
        <taxon>Pseudomonadati</taxon>
        <taxon>Pseudomonadota</taxon>
        <taxon>Gammaproteobacteria</taxon>
        <taxon>SAR86 cluster</taxon>
    </lineage>
</organism>
<sequence length="416" mass="47614">MARFNGWVKDLWHFMHFVSLNFKRHKGTENAKALTYMSLFAVIPLLTLLITILAAFPAFQVFGNQIQAMIFDRLLPSSSSQLEDYFTAFSTQARNLTWVGAAMLLVTSFLMLVNIERSFNRIWEVRESRKGLNSFLLYWSVMSLGPILLGLGFAISSYITSLNLFDSFLDISETLGTTSLLLEIFPLILTTGAFTLLYVAVPNCGVRFHHGLIGGLVVAITFLVVKQVFTWFIALASYQFVYGTFAAVPIFLLWIYLCWIVILLGANFVKALPAYSTEYKSHKVHPHILFIALLHKFWMYQQKGESVSLRILVKEKWPFNELSMTDALLVLQKNQIIRNCGDDEFVLVRDLQSLSIQQIFTWLNIALPKAKDFELLPDVIVQHLPNMEDLEKRFTNLENVSQKEFDAPFADVYQSK</sequence>
<gene>
    <name evidence="8" type="ORF">COA71_06480</name>
</gene>
<dbReference type="PANTHER" id="PTHR30213">
    <property type="entry name" value="INNER MEMBRANE PROTEIN YHJD"/>
    <property type="match status" value="1"/>
</dbReference>
<proteinExistence type="inferred from homology"/>
<keyword evidence="6 7" id="KW-0472">Membrane</keyword>
<reference evidence="9" key="1">
    <citation type="submission" date="2017-08" db="EMBL/GenBank/DDBJ databases">
        <title>A dynamic microbial community with high functional redundancy inhabits the cold, oxic subseafloor aquifer.</title>
        <authorList>
            <person name="Tully B.J."/>
            <person name="Wheat C.G."/>
            <person name="Glazer B.T."/>
            <person name="Huber J.A."/>
        </authorList>
    </citation>
    <scope>NUCLEOTIDE SEQUENCE [LARGE SCALE GENOMIC DNA]</scope>
</reference>
<dbReference type="NCBIfam" id="TIGR00765">
    <property type="entry name" value="yihY_not_rbn"/>
    <property type="match status" value="1"/>
</dbReference>
<feature type="transmembrane region" description="Helical" evidence="7">
    <location>
        <begin position="136"/>
        <end position="159"/>
    </location>
</feature>
<dbReference type="HAMAP" id="MF_00672">
    <property type="entry name" value="UPF0761"/>
    <property type="match status" value="1"/>
</dbReference>
<feature type="transmembrane region" description="Helical" evidence="7">
    <location>
        <begin position="212"/>
        <end position="234"/>
    </location>
</feature>
<evidence type="ECO:0000256" key="1">
    <source>
        <dbReference type="ARBA" id="ARBA00004651"/>
    </source>
</evidence>
<dbReference type="AlphaFoldDB" id="A0A2A5CEE0"/>
<comment type="caution">
    <text evidence="8">The sequence shown here is derived from an EMBL/GenBank/DDBJ whole genome shotgun (WGS) entry which is preliminary data.</text>
</comment>
<feature type="transmembrane region" description="Helical" evidence="7">
    <location>
        <begin position="96"/>
        <end position="115"/>
    </location>
</feature>
<protein>
    <recommendedName>
        <fullName evidence="7">UPF0761 membrane protein COA71_06480</fullName>
    </recommendedName>
</protein>
<dbReference type="Pfam" id="PF03631">
    <property type="entry name" value="Virul_fac_BrkB"/>
    <property type="match status" value="1"/>
</dbReference>
<dbReference type="InterPro" id="IPR017039">
    <property type="entry name" value="Virul_fac_BrkB"/>
</dbReference>
<keyword evidence="5 7" id="KW-1133">Transmembrane helix</keyword>
<accession>A0A2A5CEE0</accession>
<comment type="similarity">
    <text evidence="7">Belongs to the UPF0761 family.</text>
</comment>
<name>A0A2A5CEE0_9GAMM</name>
<feature type="transmembrane region" description="Helical" evidence="7">
    <location>
        <begin position="33"/>
        <end position="59"/>
    </location>
</feature>
<keyword evidence="3" id="KW-0997">Cell inner membrane</keyword>
<dbReference type="PANTHER" id="PTHR30213:SF0">
    <property type="entry name" value="UPF0761 MEMBRANE PROTEIN YIHY"/>
    <property type="match status" value="1"/>
</dbReference>
<evidence type="ECO:0000256" key="5">
    <source>
        <dbReference type="ARBA" id="ARBA00022989"/>
    </source>
</evidence>
<evidence type="ECO:0000256" key="6">
    <source>
        <dbReference type="ARBA" id="ARBA00023136"/>
    </source>
</evidence>